<name>Q2H9W0_CHAGB</name>
<accession>Q2H9W0</accession>
<evidence type="ECO:0000256" key="1">
    <source>
        <dbReference type="SAM" id="MobiDB-lite"/>
    </source>
</evidence>
<keyword evidence="3" id="KW-1185">Reference proteome</keyword>
<protein>
    <submittedName>
        <fullName evidence="2">Uncharacterized protein</fullName>
    </submittedName>
</protein>
<dbReference type="RefSeq" id="XP_001229510.1">
    <property type="nucleotide sequence ID" value="XM_001229509.1"/>
</dbReference>
<feature type="region of interest" description="Disordered" evidence="1">
    <location>
        <begin position="1"/>
        <end position="21"/>
    </location>
</feature>
<dbReference type="EMBL" id="CH408030">
    <property type="protein sequence ID" value="EAQ91059.1"/>
    <property type="molecule type" value="Genomic_DNA"/>
</dbReference>
<organism evidence="2 3">
    <name type="scientific">Chaetomium globosum (strain ATCC 6205 / CBS 148.51 / DSM 1962 / NBRC 6347 / NRRL 1970)</name>
    <name type="common">Soil fungus</name>
    <dbReference type="NCBI Taxonomy" id="306901"/>
    <lineage>
        <taxon>Eukaryota</taxon>
        <taxon>Fungi</taxon>
        <taxon>Dikarya</taxon>
        <taxon>Ascomycota</taxon>
        <taxon>Pezizomycotina</taxon>
        <taxon>Sordariomycetes</taxon>
        <taxon>Sordariomycetidae</taxon>
        <taxon>Sordariales</taxon>
        <taxon>Chaetomiaceae</taxon>
        <taxon>Chaetomium</taxon>
    </lineage>
</organism>
<feature type="compositionally biased region" description="Basic and acidic residues" evidence="1">
    <location>
        <begin position="12"/>
        <end position="21"/>
    </location>
</feature>
<dbReference type="HOGENOM" id="CLU_2722006_0_0_1"/>
<evidence type="ECO:0000313" key="2">
    <source>
        <dbReference type="EMBL" id="EAQ91059.1"/>
    </source>
</evidence>
<proteinExistence type="predicted"/>
<dbReference type="VEuPathDB" id="FungiDB:CHGG_02994"/>
<reference evidence="3" key="1">
    <citation type="journal article" date="2015" name="Genome Announc.">
        <title>Draft genome sequence of the cellulolytic fungus Chaetomium globosum.</title>
        <authorList>
            <person name="Cuomo C.A."/>
            <person name="Untereiner W.A."/>
            <person name="Ma L.-J."/>
            <person name="Grabherr M."/>
            <person name="Birren B.W."/>
        </authorList>
    </citation>
    <scope>NUCLEOTIDE SEQUENCE [LARGE SCALE GENOMIC DNA]</scope>
    <source>
        <strain evidence="3">ATCC 6205 / CBS 148.51 / DSM 1962 / NBRC 6347 / NRRL 1970</strain>
    </source>
</reference>
<dbReference type="GeneID" id="4388697"/>
<sequence>MGKRTAAAQTRDGIDFPRDGEANTRLALRIPKYRTVPPNAAHMYPGRNAMQPPISSLAVPCADSLNRKRDNK</sequence>
<dbReference type="AlphaFoldDB" id="Q2H9W0"/>
<gene>
    <name evidence="2" type="ORF">CHGG_02994</name>
</gene>
<dbReference type="Proteomes" id="UP000001056">
    <property type="component" value="Unassembled WGS sequence"/>
</dbReference>
<dbReference type="InParanoid" id="Q2H9W0"/>
<evidence type="ECO:0000313" key="3">
    <source>
        <dbReference type="Proteomes" id="UP000001056"/>
    </source>
</evidence>